<organism evidence="1 2">
    <name type="scientific">Fictibacillus marinisediminis</name>
    <dbReference type="NCBI Taxonomy" id="2878389"/>
    <lineage>
        <taxon>Bacteria</taxon>
        <taxon>Bacillati</taxon>
        <taxon>Bacillota</taxon>
        <taxon>Bacilli</taxon>
        <taxon>Bacillales</taxon>
        <taxon>Fictibacillaceae</taxon>
        <taxon>Fictibacillus</taxon>
    </lineage>
</organism>
<dbReference type="Proteomes" id="UP001139011">
    <property type="component" value="Unassembled WGS sequence"/>
</dbReference>
<protein>
    <submittedName>
        <fullName evidence="1">CotH kinase family protein</fullName>
    </submittedName>
</protein>
<dbReference type="Pfam" id="PF08757">
    <property type="entry name" value="CotH"/>
    <property type="match status" value="1"/>
</dbReference>
<reference evidence="1" key="1">
    <citation type="submission" date="2021-09" db="EMBL/GenBank/DDBJ databases">
        <title>Genome analysis of Fictibacillus sp. KIGAM418 isolated from marine sediment.</title>
        <authorList>
            <person name="Seo M.-J."/>
            <person name="Cho E.-S."/>
            <person name="Hwang C.Y."/>
        </authorList>
    </citation>
    <scope>NUCLEOTIDE SEQUENCE</scope>
    <source>
        <strain evidence="1">KIGAM418</strain>
    </source>
</reference>
<dbReference type="PANTHER" id="PTHR40050:SF1">
    <property type="entry name" value="INNER SPORE COAT PROTEIN H"/>
    <property type="match status" value="1"/>
</dbReference>
<keyword evidence="1" id="KW-0808">Transferase</keyword>
<proteinExistence type="predicted"/>
<dbReference type="PANTHER" id="PTHR40050">
    <property type="entry name" value="INNER SPORE COAT PROTEIN H"/>
    <property type="match status" value="1"/>
</dbReference>
<accession>A0A9X1XDU8</accession>
<evidence type="ECO:0000313" key="2">
    <source>
        <dbReference type="Proteomes" id="UP001139011"/>
    </source>
</evidence>
<keyword evidence="1" id="KW-0418">Kinase</keyword>
<dbReference type="InterPro" id="IPR014867">
    <property type="entry name" value="Spore_coat_CotH_CotH2/3/7"/>
</dbReference>
<dbReference type="RefSeq" id="WP_248253600.1">
    <property type="nucleotide sequence ID" value="NZ_JAIWJX010000002.1"/>
</dbReference>
<dbReference type="GO" id="GO:0016301">
    <property type="term" value="F:kinase activity"/>
    <property type="evidence" value="ECO:0007669"/>
    <property type="project" value="UniProtKB-KW"/>
</dbReference>
<evidence type="ECO:0000313" key="1">
    <source>
        <dbReference type="EMBL" id="MCK6258271.1"/>
    </source>
</evidence>
<keyword evidence="2" id="KW-1185">Reference proteome</keyword>
<gene>
    <name evidence="1" type="ORF">LCY76_16990</name>
</gene>
<dbReference type="AlphaFoldDB" id="A0A9X1XDU8"/>
<sequence length="362" mass="42291">MQNNAIPEYNISVPFKGVKWIQKGKWANEAVAGVIKAGDKPYEMLIKYRGAHIRSFPKKSYDLLFMKSQSFFGARRIHLNAEYNDPSLIRNKLSLDFFRDIGVLSPEAQHVTLYINGLYQGVYLQLESVDQKFLKKRGLPAGSIYYAISENANFSKYNPTTGKEKRSVTAGYEIKFDPNKSFNSLRELMHCILNSSEKEFPSRIEPLLDIDQYFRWLAGAVCTQNFDGFIHNYALYKNGESKRFEILPWDYDATWGRDIHGDVMGNKYVPIEGYNTLTARLLLHKPYKRQYKRIMEEILDDAFTCRALEQKILALHQSLRPHLVKDPYKHRSLSIFDEEPEFILAFIKNRNKYLKKRLTRLQ</sequence>
<name>A0A9X1XDU8_9BACL</name>
<comment type="caution">
    <text evidence="1">The sequence shown here is derived from an EMBL/GenBank/DDBJ whole genome shotgun (WGS) entry which is preliminary data.</text>
</comment>
<dbReference type="EMBL" id="JAIWJX010000002">
    <property type="protein sequence ID" value="MCK6258271.1"/>
    <property type="molecule type" value="Genomic_DNA"/>
</dbReference>